<evidence type="ECO:0000313" key="2">
    <source>
        <dbReference type="Proteomes" id="UP000510660"/>
    </source>
</evidence>
<name>A0A7H9E876_9LACO</name>
<dbReference type="AlphaFoldDB" id="A0A7H9E876"/>
<sequence length="86" mass="10216">MKENKLKLYYFSQDEDPYNMYNEFAVLAESADDAWTQIQRKSIKDEFTGQSLSMMDLHDFDDDRSHYEVKCYPLDKPTVIAHYSFG</sequence>
<protein>
    <submittedName>
        <fullName evidence="1">Uncharacterized protein</fullName>
    </submittedName>
</protein>
<gene>
    <name evidence="1" type="ORF">GTO85_05470</name>
</gene>
<proteinExistence type="predicted"/>
<dbReference type="Proteomes" id="UP000510660">
    <property type="component" value="Chromosome"/>
</dbReference>
<dbReference type="EMBL" id="CP047415">
    <property type="protein sequence ID" value="QLL73851.1"/>
    <property type="molecule type" value="Genomic_DNA"/>
</dbReference>
<dbReference type="RefSeq" id="WP_180862083.1">
    <property type="nucleotide sequence ID" value="NZ_CP047415.1"/>
</dbReference>
<organism evidence="1 2">
    <name type="scientific">Lactobacillus crispatus</name>
    <dbReference type="NCBI Taxonomy" id="47770"/>
    <lineage>
        <taxon>Bacteria</taxon>
        <taxon>Bacillati</taxon>
        <taxon>Bacillota</taxon>
        <taxon>Bacilli</taxon>
        <taxon>Lactobacillales</taxon>
        <taxon>Lactobacillaceae</taxon>
        <taxon>Lactobacillus</taxon>
    </lineage>
</organism>
<accession>A0A7H9E876</accession>
<reference evidence="1 2" key="1">
    <citation type="submission" date="2020-01" db="EMBL/GenBank/DDBJ databases">
        <title>Complete and circular genome sequences of six lactobacillus isolates from horses.</title>
        <authorList>
            <person name="Hassan H.M."/>
        </authorList>
    </citation>
    <scope>NUCLEOTIDE SEQUENCE [LARGE SCALE GENOMIC DNA]</scope>
    <source>
        <strain evidence="1 2">1D</strain>
    </source>
</reference>
<evidence type="ECO:0000313" key="1">
    <source>
        <dbReference type="EMBL" id="QLL73851.1"/>
    </source>
</evidence>